<comment type="caution">
    <text evidence="1">The sequence shown here is derived from an EMBL/GenBank/DDBJ whole genome shotgun (WGS) entry which is preliminary data.</text>
</comment>
<dbReference type="AlphaFoldDB" id="A0ABD0K490"/>
<reference evidence="1 2" key="1">
    <citation type="journal article" date="2023" name="Sci. Data">
        <title>Genome assembly of the Korean intertidal mud-creeper Batillaria attramentaria.</title>
        <authorList>
            <person name="Patra A.K."/>
            <person name="Ho P.T."/>
            <person name="Jun S."/>
            <person name="Lee S.J."/>
            <person name="Kim Y."/>
            <person name="Won Y.J."/>
        </authorList>
    </citation>
    <scope>NUCLEOTIDE SEQUENCE [LARGE SCALE GENOMIC DNA]</scope>
    <source>
        <strain evidence="1">Wonlab-2016</strain>
    </source>
</reference>
<name>A0ABD0K490_9CAEN</name>
<organism evidence="1 2">
    <name type="scientific">Batillaria attramentaria</name>
    <dbReference type="NCBI Taxonomy" id="370345"/>
    <lineage>
        <taxon>Eukaryota</taxon>
        <taxon>Metazoa</taxon>
        <taxon>Spiralia</taxon>
        <taxon>Lophotrochozoa</taxon>
        <taxon>Mollusca</taxon>
        <taxon>Gastropoda</taxon>
        <taxon>Caenogastropoda</taxon>
        <taxon>Sorbeoconcha</taxon>
        <taxon>Cerithioidea</taxon>
        <taxon>Batillariidae</taxon>
        <taxon>Batillaria</taxon>
    </lineage>
</organism>
<evidence type="ECO:0000313" key="1">
    <source>
        <dbReference type="EMBL" id="KAK7481693.1"/>
    </source>
</evidence>
<evidence type="ECO:0000313" key="2">
    <source>
        <dbReference type="Proteomes" id="UP001519460"/>
    </source>
</evidence>
<proteinExistence type="predicted"/>
<dbReference type="EMBL" id="JACVVK020000258">
    <property type="protein sequence ID" value="KAK7481693.1"/>
    <property type="molecule type" value="Genomic_DNA"/>
</dbReference>
<dbReference type="Proteomes" id="UP001519460">
    <property type="component" value="Unassembled WGS sequence"/>
</dbReference>
<sequence>MQEIGQSVLYSSLSHLQTQKRFEERLVPRMKFYNNTNSSPFPQSCPGIEDKDTERNHLFVRQHYVSLNQKKKCRFSRILRVSMEYWHLIFIQGNPQASSDQSD</sequence>
<gene>
    <name evidence="1" type="ORF">BaRGS_00027066</name>
</gene>
<protein>
    <submittedName>
        <fullName evidence="1">Uncharacterized protein</fullName>
    </submittedName>
</protein>
<keyword evidence="2" id="KW-1185">Reference proteome</keyword>
<accession>A0ABD0K490</accession>